<keyword evidence="7" id="KW-1185">Reference proteome</keyword>
<evidence type="ECO:0000313" key="7">
    <source>
        <dbReference type="Proteomes" id="UP000824540"/>
    </source>
</evidence>
<keyword evidence="3 4" id="KW-1015">Disulfide bond</keyword>
<dbReference type="EMBL" id="JAFBMS010000005">
    <property type="protein sequence ID" value="KAG9352437.1"/>
    <property type="molecule type" value="Genomic_DNA"/>
</dbReference>
<evidence type="ECO:0000259" key="5">
    <source>
        <dbReference type="PROSITE" id="PS01225"/>
    </source>
</evidence>
<dbReference type="GO" id="GO:0031012">
    <property type="term" value="C:extracellular matrix"/>
    <property type="evidence" value="ECO:0007669"/>
    <property type="project" value="TreeGrafter"/>
</dbReference>
<comment type="caution">
    <text evidence="4">Lacks conserved residue(s) required for the propagation of feature annotation.</text>
</comment>
<organism evidence="6 7">
    <name type="scientific">Albula glossodonta</name>
    <name type="common">roundjaw bonefish</name>
    <dbReference type="NCBI Taxonomy" id="121402"/>
    <lineage>
        <taxon>Eukaryota</taxon>
        <taxon>Metazoa</taxon>
        <taxon>Chordata</taxon>
        <taxon>Craniata</taxon>
        <taxon>Vertebrata</taxon>
        <taxon>Euteleostomi</taxon>
        <taxon>Actinopterygii</taxon>
        <taxon>Neopterygii</taxon>
        <taxon>Teleostei</taxon>
        <taxon>Albuliformes</taxon>
        <taxon>Albulidae</taxon>
        <taxon>Albula</taxon>
    </lineage>
</organism>
<feature type="domain" description="CTCK" evidence="5">
    <location>
        <begin position="520"/>
        <end position="605"/>
    </location>
</feature>
<feature type="disulfide bond" evidence="4">
    <location>
        <begin position="534"/>
        <end position="583"/>
    </location>
</feature>
<comment type="subcellular location">
    <subcellularLocation>
        <location evidence="1">Secreted</location>
    </subcellularLocation>
</comment>
<gene>
    <name evidence="6" type="ORF">JZ751_020851</name>
</gene>
<dbReference type="InterPro" id="IPR050780">
    <property type="entry name" value="Mucin_vWF_Thrombospondin_sf"/>
</dbReference>
<dbReference type="PROSITE" id="PS01225">
    <property type="entry name" value="CTCK_2"/>
    <property type="match status" value="1"/>
</dbReference>
<dbReference type="SMART" id="SM00832">
    <property type="entry name" value="C8"/>
    <property type="match status" value="1"/>
</dbReference>
<dbReference type="InterPro" id="IPR014853">
    <property type="entry name" value="VWF/SSPO/ZAN-like_Cys-rich_dom"/>
</dbReference>
<sequence length="605" mass="67004">MPNGTTVSEGEDPALFIDSWQVPNTTGYISYSRRREVNCSTSDCSECLDMLSNHTFNSCHAYVPPTIFCEVWVRDAEYVKNPCVALAAYVASCHKFNICIEWRSPDYCPFTCPDELRYQACLPACTAQTCPNHELDSDPEECSGLTEGCVCPEGTLLHRPYSALCIPSKKCACTDGFGTPRASGEVWKASKDGCCMYKCDNDTIIPVEYNCSTVPQPICHRAGEVTVSLADDQSCCPRKACVCNQTLCDTYPPECKYGEKLVSYYREDSCCPDYICECDPDRCESVIPVCRDDQTLIATRADGSCCLAHICMCGACSDVTPECQEGEVLTVDSNSTDRCCPIYHCVCEPYRCRDFNCPEGMSVLSVPAQEQCCPLRTCECACEGIQRPHCALGETMQLDRAFIADPQNQCGCKKFKCERDAVCVDGERGVMRPGQTLVEHSADGVCYTTECTHSLDSPGKSWVSNCMKYECTATASGPTLVSYSFSCPPFNETECMKIGGTIVSYMDGCCKTCKEDGKSCQKVTVRMTIRKNDCRSNRPVNIVSCDGKCPSASIYNYNINTYARFCKCCREMGLQRRTVQLYCTGNSTWVNYSIQEPTDCSCQWS</sequence>
<dbReference type="GO" id="GO:0005615">
    <property type="term" value="C:extracellular space"/>
    <property type="evidence" value="ECO:0007669"/>
    <property type="project" value="TreeGrafter"/>
</dbReference>
<dbReference type="PANTHER" id="PTHR11339:SF228">
    <property type="entry name" value="OTOGELIN"/>
    <property type="match status" value="1"/>
</dbReference>
<dbReference type="InterPro" id="IPR058755">
    <property type="entry name" value="Fn1-VW_OTOGL"/>
</dbReference>
<evidence type="ECO:0000256" key="3">
    <source>
        <dbReference type="ARBA" id="ARBA00023157"/>
    </source>
</evidence>
<dbReference type="SMART" id="SM00041">
    <property type="entry name" value="CT"/>
    <property type="match status" value="1"/>
</dbReference>
<dbReference type="OrthoDB" id="8921018at2759"/>
<protein>
    <recommendedName>
        <fullName evidence="5">CTCK domain-containing protein</fullName>
    </recommendedName>
</protein>
<dbReference type="SUPFAM" id="SSF57567">
    <property type="entry name" value="Serine protease inhibitors"/>
    <property type="match status" value="1"/>
</dbReference>
<keyword evidence="2" id="KW-0964">Secreted</keyword>
<accession>A0A8T2PNT7</accession>
<name>A0A8T2PNT7_9TELE</name>
<evidence type="ECO:0000313" key="6">
    <source>
        <dbReference type="EMBL" id="KAG9352437.1"/>
    </source>
</evidence>
<dbReference type="Gene3D" id="2.10.25.10">
    <property type="entry name" value="Laminin"/>
    <property type="match status" value="1"/>
</dbReference>
<dbReference type="Proteomes" id="UP000824540">
    <property type="component" value="Unassembled WGS sequence"/>
</dbReference>
<evidence type="ECO:0000256" key="1">
    <source>
        <dbReference type="ARBA" id="ARBA00004613"/>
    </source>
</evidence>
<dbReference type="PANTHER" id="PTHR11339">
    <property type="entry name" value="EXTRACELLULAR MATRIX GLYCOPROTEIN RELATED"/>
    <property type="match status" value="1"/>
</dbReference>
<evidence type="ECO:0000256" key="2">
    <source>
        <dbReference type="ARBA" id="ARBA00022525"/>
    </source>
</evidence>
<proteinExistence type="predicted"/>
<dbReference type="InterPro" id="IPR036084">
    <property type="entry name" value="Ser_inhib-like_sf"/>
</dbReference>
<evidence type="ECO:0000256" key="4">
    <source>
        <dbReference type="PROSITE-ProRule" id="PRU00039"/>
    </source>
</evidence>
<dbReference type="Pfam" id="PF25960">
    <property type="entry name" value="Fn1-VW_OTOGL"/>
    <property type="match status" value="1"/>
</dbReference>
<dbReference type="AlphaFoldDB" id="A0A8T2PNT7"/>
<dbReference type="InterPro" id="IPR006207">
    <property type="entry name" value="Cys_knot_C"/>
</dbReference>
<comment type="caution">
    <text evidence="6">The sequence shown here is derived from an EMBL/GenBank/DDBJ whole genome shotgun (WGS) entry which is preliminary data.</text>
</comment>
<reference evidence="6" key="1">
    <citation type="thesis" date="2021" institute="BYU ScholarsArchive" country="Provo, UT, USA">
        <title>Applications of and Algorithms for Genome Assembly and Genomic Analyses with an Emphasis on Marine Teleosts.</title>
        <authorList>
            <person name="Pickett B.D."/>
        </authorList>
    </citation>
    <scope>NUCLEOTIDE SEQUENCE</scope>
    <source>
        <strain evidence="6">HI-2016</strain>
    </source>
</reference>